<accession>A0A562RGR5</accession>
<dbReference type="RefSeq" id="WP_018644866.1">
    <property type="nucleotide sequence ID" value="NZ_VLLA01000010.1"/>
</dbReference>
<dbReference type="AlphaFoldDB" id="A0A562RGR5"/>
<gene>
    <name evidence="1" type="ORF">IQ16_04082</name>
</gene>
<name>A0A562RGR5_9BRAD</name>
<proteinExistence type="predicted"/>
<dbReference type="OrthoDB" id="8244952at2"/>
<evidence type="ECO:0000313" key="1">
    <source>
        <dbReference type="EMBL" id="TWI68238.1"/>
    </source>
</evidence>
<reference evidence="1 2" key="1">
    <citation type="journal article" date="2015" name="Stand. Genomic Sci.">
        <title>Genomic Encyclopedia of Bacterial and Archaeal Type Strains, Phase III: the genomes of soil and plant-associated and newly described type strains.</title>
        <authorList>
            <person name="Whitman W.B."/>
            <person name="Woyke T."/>
            <person name="Klenk H.P."/>
            <person name="Zhou Y."/>
            <person name="Lilburn T.G."/>
            <person name="Beck B.J."/>
            <person name="De Vos P."/>
            <person name="Vandamme P."/>
            <person name="Eisen J.A."/>
            <person name="Garrity G."/>
            <person name="Hugenholtz P."/>
            <person name="Kyrpides N.C."/>
        </authorList>
    </citation>
    <scope>NUCLEOTIDE SEQUENCE [LARGE SCALE GENOMIC DNA]</scope>
    <source>
        <strain evidence="1 2">CGMCC 1.10948</strain>
    </source>
</reference>
<dbReference type="Proteomes" id="UP000316291">
    <property type="component" value="Unassembled WGS sequence"/>
</dbReference>
<evidence type="ECO:0000313" key="2">
    <source>
        <dbReference type="Proteomes" id="UP000316291"/>
    </source>
</evidence>
<protein>
    <submittedName>
        <fullName evidence="1">Uncharacterized protein</fullName>
    </submittedName>
</protein>
<dbReference type="EMBL" id="VLLA01000010">
    <property type="protein sequence ID" value="TWI68238.1"/>
    <property type="molecule type" value="Genomic_DNA"/>
</dbReference>
<organism evidence="1 2">
    <name type="scientific">Bradyrhizobium huanghuaihaiense</name>
    <dbReference type="NCBI Taxonomy" id="990078"/>
    <lineage>
        <taxon>Bacteria</taxon>
        <taxon>Pseudomonadati</taxon>
        <taxon>Pseudomonadota</taxon>
        <taxon>Alphaproteobacteria</taxon>
        <taxon>Hyphomicrobiales</taxon>
        <taxon>Nitrobacteraceae</taxon>
        <taxon>Bradyrhizobium</taxon>
    </lineage>
</organism>
<sequence>MQTDIMKDDIRDLFAGFVVAIELDQLRVDALPPEAFLDDYSDNTWRIWRRCHLEYLSLLLSTVDEIQPVTLEKLTWIAVNYDPKFVGERLLDVLGAASADSVPREDVATAELFLKMLIQDVSGRTEGRSIAQDASTLMKRWLRDTDPLHIARDPECGYGPYLGGYAAS</sequence>
<comment type="caution">
    <text evidence="1">The sequence shown here is derived from an EMBL/GenBank/DDBJ whole genome shotgun (WGS) entry which is preliminary data.</text>
</comment>
<keyword evidence="2" id="KW-1185">Reference proteome</keyword>